<keyword evidence="3" id="KW-1185">Reference proteome</keyword>
<evidence type="ECO:0000313" key="2">
    <source>
        <dbReference type="EMBL" id="CAK9088733.1"/>
    </source>
</evidence>
<evidence type="ECO:0000256" key="1">
    <source>
        <dbReference type="SAM" id="Phobius"/>
    </source>
</evidence>
<keyword evidence="1" id="KW-0472">Membrane</keyword>
<reference evidence="2 3" key="1">
    <citation type="submission" date="2024-02" db="EMBL/GenBank/DDBJ databases">
        <authorList>
            <person name="Chen Y."/>
            <person name="Shah S."/>
            <person name="Dougan E. K."/>
            <person name="Thang M."/>
            <person name="Chan C."/>
        </authorList>
    </citation>
    <scope>NUCLEOTIDE SEQUENCE [LARGE SCALE GENOMIC DNA]</scope>
</reference>
<dbReference type="Proteomes" id="UP001642464">
    <property type="component" value="Unassembled WGS sequence"/>
</dbReference>
<feature type="transmembrane region" description="Helical" evidence="1">
    <location>
        <begin position="299"/>
        <end position="322"/>
    </location>
</feature>
<dbReference type="EMBL" id="CAXAMM010039762">
    <property type="protein sequence ID" value="CAK9088733.1"/>
    <property type="molecule type" value="Genomic_DNA"/>
</dbReference>
<gene>
    <name evidence="2" type="ORF">SCF082_LOCUS41913</name>
</gene>
<sequence length="465" mass="51224">MAATLLRRVPNLCRDAAHFSKQADARLRRALDDLEAAQPKLEESEAQINDLLHGQVMKVRFALPRLEPESFQEVLAQVDQYKDAHLQLRQARTSSLLEGEANSRSMADGADLQEELRGVVRSMREMGFASAMSLAVLMALSYSSMDLRVASLISGIFSMLVQFVAFAQTWSKQVSWMFQAFNGATSRMISTLDEPVARYGQKVAQPLEALESAIDRLDMEQALVMKRMKEFEGQVREAIPDFDVPSVEEMREPIVDCHGQIGSFLEETKGALPEELQELIGRHPMGKLVWQRASFECRFVHFPLILVFLLNLGLLILCQVAVCHAMEHPVATVTTQPNATWDDEMAMSSSLRSNSPSRTLVPADLQHLLPPAAGRRSCGPCPVCCKCLAVPWSCSQVSISPAPRGYFCLWATSPMTWRRAATPGSRSTAGASAPRSLEPSARCISVRSVSSLSSGCGWGSCAPFC</sequence>
<feature type="transmembrane region" description="Helical" evidence="1">
    <location>
        <begin position="149"/>
        <end position="167"/>
    </location>
</feature>
<name>A0ABP0QM92_9DINO</name>
<keyword evidence="1" id="KW-1133">Transmembrane helix</keyword>
<evidence type="ECO:0000313" key="3">
    <source>
        <dbReference type="Proteomes" id="UP001642464"/>
    </source>
</evidence>
<comment type="caution">
    <text evidence="2">The sequence shown here is derived from an EMBL/GenBank/DDBJ whole genome shotgun (WGS) entry which is preliminary data.</text>
</comment>
<accession>A0ABP0QM92</accession>
<keyword evidence="1" id="KW-0812">Transmembrane</keyword>
<feature type="transmembrane region" description="Helical" evidence="1">
    <location>
        <begin position="126"/>
        <end position="143"/>
    </location>
</feature>
<proteinExistence type="predicted"/>
<organism evidence="2 3">
    <name type="scientific">Durusdinium trenchii</name>
    <dbReference type="NCBI Taxonomy" id="1381693"/>
    <lineage>
        <taxon>Eukaryota</taxon>
        <taxon>Sar</taxon>
        <taxon>Alveolata</taxon>
        <taxon>Dinophyceae</taxon>
        <taxon>Suessiales</taxon>
        <taxon>Symbiodiniaceae</taxon>
        <taxon>Durusdinium</taxon>
    </lineage>
</organism>
<protein>
    <submittedName>
        <fullName evidence="2">Uncharacterized protein</fullName>
    </submittedName>
</protein>